<dbReference type="Proteomes" id="UP000000991">
    <property type="component" value="Segment"/>
</dbReference>
<keyword evidence="1" id="KW-0808">Transferase</keyword>
<name>Q58M45_BPPRM</name>
<evidence type="ECO:0000313" key="4">
    <source>
        <dbReference type="EMBL" id="AAX44687.1"/>
    </source>
</evidence>
<dbReference type="PANTHER" id="PTHR46969:SF1">
    <property type="entry name" value="BIFUNCTIONAL PROTEIN HLDE"/>
    <property type="match status" value="1"/>
</dbReference>
<dbReference type="PROSITE" id="PS00584">
    <property type="entry name" value="PFKB_KINASES_2"/>
    <property type="match status" value="1"/>
</dbReference>
<dbReference type="InterPro" id="IPR029056">
    <property type="entry name" value="Ribokinase-like"/>
</dbReference>
<dbReference type="Pfam" id="PF00294">
    <property type="entry name" value="PfkB"/>
    <property type="match status" value="1"/>
</dbReference>
<organismHost>
    <name type="scientific">Prochlorococcus</name>
    <dbReference type="NCBI Taxonomy" id="1218"/>
</organismHost>
<dbReference type="KEGG" id="vg:3294427"/>
<dbReference type="PANTHER" id="PTHR46969">
    <property type="entry name" value="BIFUNCTIONAL PROTEIN HLDE"/>
    <property type="match status" value="1"/>
</dbReference>
<protein>
    <submittedName>
        <fullName evidence="4">Carbohydrate kinase</fullName>
    </submittedName>
</protein>
<dbReference type="GeneID" id="3294427"/>
<evidence type="ECO:0000256" key="2">
    <source>
        <dbReference type="ARBA" id="ARBA00022777"/>
    </source>
</evidence>
<dbReference type="GO" id="GO:0033786">
    <property type="term" value="F:heptose-1-phosphate adenylyltransferase activity"/>
    <property type="evidence" value="ECO:0007669"/>
    <property type="project" value="TreeGrafter"/>
</dbReference>
<dbReference type="Gene3D" id="3.40.1190.20">
    <property type="match status" value="2"/>
</dbReference>
<reference evidence="4 5" key="2">
    <citation type="journal article" date="2010" name="Environ. Microbiol.">
        <title>Genomic analysis of oceanic cyanobacterial myoviruses compared with T4-like myoviruses from diverse hosts and environments.</title>
        <authorList>
            <person name="Sullivan M.B."/>
            <person name="Huang K.H."/>
            <person name="Ignacio-Espinoza J.C."/>
            <person name="Berlin A.M."/>
            <person name="Kelly L."/>
            <person name="Weigele P.R."/>
            <person name="DeFrancesco A.S."/>
            <person name="Kern S.E."/>
            <person name="Thompson L.R."/>
            <person name="Young S."/>
            <person name="Yandava C."/>
            <person name="Fu R."/>
            <person name="Krastins B."/>
            <person name="Chase M."/>
            <person name="Sarracino D."/>
            <person name="Osburne M.S."/>
            <person name="Henn M.R."/>
            <person name="Chisholm S.W."/>
        </authorList>
    </citation>
    <scope>NUCLEOTIDE SEQUENCE [LARGE SCALE GENOMIC DNA]</scope>
</reference>
<sequence>MSSKRLMKVLLLGDSCEDEYIYGRCTRLSPEAPVPVLDYAKLQTKSGMAGNVCLNLQSFGLDITFLTNPEKIVKTRFIDEKSNQQILRVDNETRVKPLLVPVATNSFDAVVISDYNKGYLPTEKIFEIVESATCPVFIDSKKTVLPNKENCFVKINDVEYEKLQHDCYIDNLIVTKGSQGCVYKQTLYPAEKVNVYDVVGAGDTFLSALVYGYITTNNIDESLMMGNRAAAIAVQQPGTYILTEEDVQKILY</sequence>
<dbReference type="InterPro" id="IPR011611">
    <property type="entry name" value="PfkB_dom"/>
</dbReference>
<dbReference type="RefSeq" id="YP_214541.1">
    <property type="nucleotide sequence ID" value="NC_006883.2"/>
</dbReference>
<dbReference type="InterPro" id="IPR002173">
    <property type="entry name" value="Carboh/pur_kinase_PfkB_CS"/>
</dbReference>
<dbReference type="OrthoDB" id="15198at10239"/>
<feature type="domain" description="Carbohydrate kinase PfkB" evidence="3">
    <location>
        <begin position="165"/>
        <end position="242"/>
    </location>
</feature>
<dbReference type="GO" id="GO:0033785">
    <property type="term" value="F:heptose 7-phosphate kinase activity"/>
    <property type="evidence" value="ECO:0007669"/>
    <property type="project" value="TreeGrafter"/>
</dbReference>
<gene>
    <name evidence="4" type="ORF">PSSM2_310</name>
</gene>
<evidence type="ECO:0000313" key="5">
    <source>
        <dbReference type="Proteomes" id="UP000000991"/>
    </source>
</evidence>
<dbReference type="EMBL" id="AY939844">
    <property type="protein sequence ID" value="AAX44687.1"/>
    <property type="molecule type" value="Genomic_DNA"/>
</dbReference>
<organism evidence="4 5">
    <name type="scientific">Prochlorococcus phage P-SSM2</name>
    <dbReference type="NCBI Taxonomy" id="268746"/>
    <lineage>
        <taxon>Viruses</taxon>
        <taxon>Duplodnaviria</taxon>
        <taxon>Heunggongvirae</taxon>
        <taxon>Uroviricota</taxon>
        <taxon>Caudoviricetes</taxon>
        <taxon>Pantevenvirales</taxon>
        <taxon>Kyanoviridae</taxon>
        <taxon>Salacisavirus</taxon>
        <taxon>Salacisavirus pssm2</taxon>
    </lineage>
</organism>
<evidence type="ECO:0000256" key="1">
    <source>
        <dbReference type="ARBA" id="ARBA00022679"/>
    </source>
</evidence>
<dbReference type="SUPFAM" id="SSF53613">
    <property type="entry name" value="Ribokinase-like"/>
    <property type="match status" value="1"/>
</dbReference>
<accession>Q58M45</accession>
<proteinExistence type="predicted"/>
<reference evidence="4 5" key="1">
    <citation type="journal article" date="2005" name="PLoS Biol.">
        <title>Three Prochlorococcus cyanophage genomes: signature features and ecological interpretations.</title>
        <authorList>
            <person name="Sullivan M.B."/>
            <person name="Coleman M.L."/>
            <person name="Weigele P."/>
            <person name="Rohwer F."/>
            <person name="Chisholm S.W."/>
        </authorList>
    </citation>
    <scope>NUCLEOTIDE SEQUENCE</scope>
</reference>
<evidence type="ECO:0000259" key="3">
    <source>
        <dbReference type="Pfam" id="PF00294"/>
    </source>
</evidence>
<keyword evidence="5" id="KW-1185">Reference proteome</keyword>
<keyword evidence="2 4" id="KW-0418">Kinase</keyword>